<proteinExistence type="predicted"/>
<reference evidence="2" key="1">
    <citation type="submission" date="2021-01" db="EMBL/GenBank/DDBJ databases">
        <authorList>
            <person name="Corre E."/>
            <person name="Pelletier E."/>
            <person name="Niang G."/>
            <person name="Scheremetjew M."/>
            <person name="Finn R."/>
            <person name="Kale V."/>
            <person name="Holt S."/>
            <person name="Cochrane G."/>
            <person name="Meng A."/>
            <person name="Brown T."/>
            <person name="Cohen L."/>
        </authorList>
    </citation>
    <scope>NUCLEOTIDE SEQUENCE</scope>
    <source>
        <strain evidence="2">CCMP622</strain>
    </source>
</reference>
<evidence type="ECO:0000313" key="2">
    <source>
        <dbReference type="EMBL" id="CAD9778548.1"/>
    </source>
</evidence>
<gene>
    <name evidence="2" type="ORF">LSP00402_LOCUS22564</name>
</gene>
<evidence type="ECO:0000256" key="1">
    <source>
        <dbReference type="SAM" id="MobiDB-lite"/>
    </source>
</evidence>
<feature type="region of interest" description="Disordered" evidence="1">
    <location>
        <begin position="1"/>
        <end position="44"/>
    </location>
</feature>
<organism evidence="2">
    <name type="scientific">Lotharella oceanica</name>
    <dbReference type="NCBI Taxonomy" id="641309"/>
    <lineage>
        <taxon>Eukaryota</taxon>
        <taxon>Sar</taxon>
        <taxon>Rhizaria</taxon>
        <taxon>Cercozoa</taxon>
        <taxon>Chlorarachniophyceae</taxon>
        <taxon>Lotharella</taxon>
    </lineage>
</organism>
<dbReference type="AlphaFoldDB" id="A0A7S2XHG2"/>
<accession>A0A7S2XHG2</accession>
<dbReference type="EMBL" id="HBHP01036670">
    <property type="protein sequence ID" value="CAD9778548.1"/>
    <property type="molecule type" value="Transcribed_RNA"/>
</dbReference>
<name>A0A7S2XHG2_9EUKA</name>
<protein>
    <submittedName>
        <fullName evidence="2">Uncharacterized protein</fullName>
    </submittedName>
</protein>
<sequence>MCSTGLEKAPRSRSLHQPASHQREANDAASPEEPSAPSHARQEVASEDGAWAYMYIYVHGAIRKAEQEPSECIKPMSTRRKKARPALEAFGRHEPRLLHVCVCV</sequence>